<protein>
    <submittedName>
        <fullName evidence="1">Uncharacterized protein</fullName>
    </submittedName>
</protein>
<sequence length="166" mass="18980">MGAGMNKLYYLLVLFFSLSLSAETVTPEMLFAKNKLQETTISYTKAMETCFEHTPRVRPKQLEVGGLETELVVNAVNYLHYVALNHCMKDEYIRFLSAVEFYNSLVSNDEKLTVGSFVTDSLKEEVQGELEFKQLPEEVQQHFLQLDVLKVPFDVATLVMELRGDL</sequence>
<dbReference type="EMBL" id="AUXW01000176">
    <property type="protein sequence ID" value="KKE81856.1"/>
    <property type="molecule type" value="Genomic_DNA"/>
</dbReference>
<dbReference type="AlphaFoldDB" id="A0A0F6A7P6"/>
<gene>
    <name evidence="1" type="ORF">N479_02530</name>
</gene>
<name>A0A0F6A7P6_9GAMM</name>
<dbReference type="Proteomes" id="UP000033434">
    <property type="component" value="Unassembled WGS sequence"/>
</dbReference>
<proteinExistence type="predicted"/>
<reference evidence="1 2" key="1">
    <citation type="journal article" date="2015" name="BMC Genomics">
        <title>Genome mining reveals unlocked bioactive potential of marine Gram-negative bacteria.</title>
        <authorList>
            <person name="Machado H."/>
            <person name="Sonnenschein E.C."/>
            <person name="Melchiorsen J."/>
            <person name="Gram L."/>
        </authorList>
    </citation>
    <scope>NUCLEOTIDE SEQUENCE [LARGE SCALE GENOMIC DNA]</scope>
    <source>
        <strain evidence="1 2">S4054</strain>
    </source>
</reference>
<evidence type="ECO:0000313" key="1">
    <source>
        <dbReference type="EMBL" id="KKE81856.1"/>
    </source>
</evidence>
<accession>A0A0F6A7P6</accession>
<evidence type="ECO:0000313" key="2">
    <source>
        <dbReference type="Proteomes" id="UP000033434"/>
    </source>
</evidence>
<dbReference type="PATRIC" id="fig|1129367.4.peg.4355"/>
<comment type="caution">
    <text evidence="1">The sequence shown here is derived from an EMBL/GenBank/DDBJ whole genome shotgun (WGS) entry which is preliminary data.</text>
</comment>
<organism evidence="1 2">
    <name type="scientific">Pseudoalteromonas luteoviolacea S4054</name>
    <dbReference type="NCBI Taxonomy" id="1129367"/>
    <lineage>
        <taxon>Bacteria</taxon>
        <taxon>Pseudomonadati</taxon>
        <taxon>Pseudomonadota</taxon>
        <taxon>Gammaproteobacteria</taxon>
        <taxon>Alteromonadales</taxon>
        <taxon>Pseudoalteromonadaceae</taxon>
        <taxon>Pseudoalteromonas</taxon>
    </lineage>
</organism>